<evidence type="ECO:0000256" key="1">
    <source>
        <dbReference type="ARBA" id="ARBA00000085"/>
    </source>
</evidence>
<keyword evidence="3" id="KW-0597">Phosphoprotein</keyword>
<dbReference type="AlphaFoldDB" id="A0A8A4TP38"/>
<evidence type="ECO:0000313" key="11">
    <source>
        <dbReference type="EMBL" id="QTD51313.1"/>
    </source>
</evidence>
<keyword evidence="5" id="KW-0547">Nucleotide-binding</keyword>
<dbReference type="InterPro" id="IPR004358">
    <property type="entry name" value="Sig_transdc_His_kin-like_C"/>
</dbReference>
<dbReference type="Proteomes" id="UP000663929">
    <property type="component" value="Chromosome"/>
</dbReference>
<dbReference type="CDD" id="cd00082">
    <property type="entry name" value="HisKA"/>
    <property type="match status" value="1"/>
</dbReference>
<feature type="transmembrane region" description="Helical" evidence="9">
    <location>
        <begin position="20"/>
        <end position="41"/>
    </location>
</feature>
<keyword evidence="9" id="KW-0472">Membrane</keyword>
<comment type="catalytic activity">
    <reaction evidence="1">
        <text>ATP + protein L-histidine = ADP + protein N-phospho-L-histidine.</text>
        <dbReference type="EC" id="2.7.13.3"/>
    </reaction>
</comment>
<dbReference type="SUPFAM" id="SSF55874">
    <property type="entry name" value="ATPase domain of HSP90 chaperone/DNA topoisomerase II/histidine kinase"/>
    <property type="match status" value="1"/>
</dbReference>
<name>A0A8A4TP38_SULCO</name>
<feature type="transmembrane region" description="Helical" evidence="9">
    <location>
        <begin position="53"/>
        <end position="74"/>
    </location>
</feature>
<evidence type="ECO:0000256" key="3">
    <source>
        <dbReference type="ARBA" id="ARBA00022553"/>
    </source>
</evidence>
<dbReference type="Pfam" id="PF00512">
    <property type="entry name" value="HisKA"/>
    <property type="match status" value="1"/>
</dbReference>
<dbReference type="InterPro" id="IPR036890">
    <property type="entry name" value="HATPase_C_sf"/>
</dbReference>
<dbReference type="SMART" id="SM00388">
    <property type="entry name" value="HisKA"/>
    <property type="match status" value="1"/>
</dbReference>
<dbReference type="GO" id="GO:0000155">
    <property type="term" value="F:phosphorelay sensor kinase activity"/>
    <property type="evidence" value="ECO:0007669"/>
    <property type="project" value="InterPro"/>
</dbReference>
<evidence type="ECO:0000256" key="9">
    <source>
        <dbReference type="SAM" id="Phobius"/>
    </source>
</evidence>
<keyword evidence="7" id="KW-0067">ATP-binding</keyword>
<keyword evidence="8" id="KW-0902">Two-component regulatory system</keyword>
<keyword evidence="4" id="KW-0808">Transferase</keyword>
<proteinExistence type="predicted"/>
<dbReference type="InterPro" id="IPR005467">
    <property type="entry name" value="His_kinase_dom"/>
</dbReference>
<dbReference type="InterPro" id="IPR036097">
    <property type="entry name" value="HisK_dim/P_sf"/>
</dbReference>
<evidence type="ECO:0000313" key="12">
    <source>
        <dbReference type="Proteomes" id="UP000663929"/>
    </source>
</evidence>
<dbReference type="PANTHER" id="PTHR43065">
    <property type="entry name" value="SENSOR HISTIDINE KINASE"/>
    <property type="match status" value="1"/>
</dbReference>
<sequence length="330" mass="35196">MILPPVSPDESFFSRYRTGIRIGLAGLALGLVDTAFLLYLGLDFSLSGQDGTLFFGIYLAMTFATLGVLGGVLFDNRRRDLWVSRQQELGLAQLNEFQAKVAQSEKLASLGQMAASLAHEVRNPLAVIRCQVQNAAEDVAEGGIPSAADLDAILDEVDRLSRSVDAIVGFARPLEPHKERVTLGGMLDRMASLSKALLREAPARIQVDPTSEPQASVELDPDLVCQVVLGLVANGAAMCRTNGTIRLHAQTSQNEVTFSVEDDGPGVPKELREKIFQPFFTTRENGHGLGLAVAQQIARAHGGRLSVGDGGLGGARFSLQLPQPAGVGRG</sequence>
<gene>
    <name evidence="11" type="ORF">J3U87_02495</name>
</gene>
<evidence type="ECO:0000259" key="10">
    <source>
        <dbReference type="PROSITE" id="PS50109"/>
    </source>
</evidence>
<keyword evidence="6" id="KW-0418">Kinase</keyword>
<reference evidence="11" key="1">
    <citation type="submission" date="2021-03" db="EMBL/GenBank/DDBJ databases">
        <title>Acanthopleuribacteraceae sp. M133.</title>
        <authorList>
            <person name="Wang G."/>
        </authorList>
    </citation>
    <scope>NUCLEOTIDE SEQUENCE</scope>
    <source>
        <strain evidence="11">M133</strain>
    </source>
</reference>
<evidence type="ECO:0000256" key="7">
    <source>
        <dbReference type="ARBA" id="ARBA00022840"/>
    </source>
</evidence>
<evidence type="ECO:0000256" key="8">
    <source>
        <dbReference type="ARBA" id="ARBA00023012"/>
    </source>
</evidence>
<dbReference type="Pfam" id="PF02518">
    <property type="entry name" value="HATPase_c"/>
    <property type="match status" value="1"/>
</dbReference>
<keyword evidence="12" id="KW-1185">Reference proteome</keyword>
<keyword evidence="9" id="KW-0812">Transmembrane</keyword>
<evidence type="ECO:0000256" key="4">
    <source>
        <dbReference type="ARBA" id="ARBA00022679"/>
    </source>
</evidence>
<evidence type="ECO:0000256" key="2">
    <source>
        <dbReference type="ARBA" id="ARBA00012438"/>
    </source>
</evidence>
<dbReference type="PROSITE" id="PS50109">
    <property type="entry name" value="HIS_KIN"/>
    <property type="match status" value="1"/>
</dbReference>
<protein>
    <recommendedName>
        <fullName evidence="2">histidine kinase</fullName>
        <ecNumber evidence="2">2.7.13.3</ecNumber>
    </recommendedName>
</protein>
<accession>A0A8A4TP38</accession>
<dbReference type="CDD" id="cd00075">
    <property type="entry name" value="HATPase"/>
    <property type="match status" value="1"/>
</dbReference>
<dbReference type="InterPro" id="IPR003594">
    <property type="entry name" value="HATPase_dom"/>
</dbReference>
<dbReference type="EMBL" id="CP071793">
    <property type="protein sequence ID" value="QTD51313.1"/>
    <property type="molecule type" value="Genomic_DNA"/>
</dbReference>
<dbReference type="Gene3D" id="1.10.287.130">
    <property type="match status" value="1"/>
</dbReference>
<dbReference type="KEGG" id="scor:J3U87_02495"/>
<dbReference type="GO" id="GO:0005524">
    <property type="term" value="F:ATP binding"/>
    <property type="evidence" value="ECO:0007669"/>
    <property type="project" value="UniProtKB-KW"/>
</dbReference>
<keyword evidence="9" id="KW-1133">Transmembrane helix</keyword>
<dbReference type="InterPro" id="IPR003661">
    <property type="entry name" value="HisK_dim/P_dom"/>
</dbReference>
<dbReference type="SMART" id="SM00387">
    <property type="entry name" value="HATPase_c"/>
    <property type="match status" value="1"/>
</dbReference>
<evidence type="ECO:0000256" key="5">
    <source>
        <dbReference type="ARBA" id="ARBA00022741"/>
    </source>
</evidence>
<organism evidence="11 12">
    <name type="scientific">Sulfidibacter corallicola</name>
    <dbReference type="NCBI Taxonomy" id="2818388"/>
    <lineage>
        <taxon>Bacteria</taxon>
        <taxon>Pseudomonadati</taxon>
        <taxon>Acidobacteriota</taxon>
        <taxon>Holophagae</taxon>
        <taxon>Acanthopleuribacterales</taxon>
        <taxon>Acanthopleuribacteraceae</taxon>
        <taxon>Sulfidibacter</taxon>
    </lineage>
</organism>
<dbReference type="SUPFAM" id="SSF47384">
    <property type="entry name" value="Homodimeric domain of signal transducing histidine kinase"/>
    <property type="match status" value="1"/>
</dbReference>
<dbReference type="PANTHER" id="PTHR43065:SF10">
    <property type="entry name" value="PEROXIDE STRESS-ACTIVATED HISTIDINE KINASE MAK3"/>
    <property type="match status" value="1"/>
</dbReference>
<dbReference type="PRINTS" id="PR00344">
    <property type="entry name" value="BCTRLSENSOR"/>
</dbReference>
<dbReference type="Gene3D" id="3.30.565.10">
    <property type="entry name" value="Histidine kinase-like ATPase, C-terminal domain"/>
    <property type="match status" value="1"/>
</dbReference>
<feature type="domain" description="Histidine kinase" evidence="10">
    <location>
        <begin position="116"/>
        <end position="325"/>
    </location>
</feature>
<evidence type="ECO:0000256" key="6">
    <source>
        <dbReference type="ARBA" id="ARBA00022777"/>
    </source>
</evidence>
<dbReference type="RefSeq" id="WP_237381445.1">
    <property type="nucleotide sequence ID" value="NZ_CP071793.1"/>
</dbReference>
<dbReference type="EC" id="2.7.13.3" evidence="2"/>